<keyword evidence="2" id="KW-0456">Lyase</keyword>
<evidence type="ECO:0000313" key="4">
    <source>
        <dbReference type="Proteomes" id="UP000254603"/>
    </source>
</evidence>
<evidence type="ECO:0000313" key="5">
    <source>
        <dbReference type="Proteomes" id="UP000594903"/>
    </source>
</evidence>
<sequence>MYVPVKGGAEAIAASRAAVDKARRGDLGLDEIAIEQIIEQMALAVDRVMTEGGLYDRRLAAIALKQSQGDMAEAVFLLRAHRAQLVDFGAAEMLDLNHLKRTRHISATQKELVGGQILGATYDYTHRLLDFSLANSSQPNAESSESVSESPAVAVDKNSTQTTHYEDLIRREAPQEPVDITRKVTALEVGSSERLATLVRGEEGYLTGLAYESLRRASSTHPYVAELSAGAIEVMVAVEELGLTVSVGEIDLTACTTLMPDFGQEAQLLEGFGIAFGANERKAVAMGVVDLAVKSDQNLSADVLMHVDGVASSGYVSHLKLPHYSDFDADIARLRRVHAQKKL</sequence>
<dbReference type="OrthoDB" id="9790536at2"/>
<dbReference type="Pfam" id="PF05861">
    <property type="entry name" value="PhnI"/>
    <property type="match status" value="1"/>
</dbReference>
<feature type="region of interest" description="Disordered" evidence="1">
    <location>
        <begin position="139"/>
        <end position="163"/>
    </location>
</feature>
<dbReference type="EMBL" id="UGSB01000001">
    <property type="protein sequence ID" value="SUA57200.1"/>
    <property type="molecule type" value="Genomic_DNA"/>
</dbReference>
<reference evidence="2 5" key="2">
    <citation type="submission" date="2020-12" db="EMBL/GenBank/DDBJ databases">
        <title>FDA dAtabase for Regulatory Grade micrObial Sequences (FDA-ARGOS): Supporting development and validation of Infectious Disease Dx tests.</title>
        <authorList>
            <person name="Sproer C."/>
            <person name="Gronow S."/>
            <person name="Severitt S."/>
            <person name="Schroder I."/>
            <person name="Tallon L."/>
            <person name="Sadzewicz L."/>
            <person name="Zhao X."/>
            <person name="Boylan J."/>
            <person name="Ott S."/>
            <person name="Bowen H."/>
            <person name="Vavikolanu K."/>
            <person name="Mehta A."/>
            <person name="Aluvathingal J."/>
            <person name="Nadendla S."/>
            <person name="Lowell S."/>
            <person name="Myers T."/>
            <person name="Yan Y."/>
            <person name="Sichtig H."/>
        </authorList>
    </citation>
    <scope>NUCLEOTIDE SEQUENCE [LARGE SCALE GENOMIC DNA]</scope>
    <source>
        <strain evidence="2 5">FDAARGOS_872</strain>
    </source>
</reference>
<keyword evidence="5" id="KW-1185">Reference proteome</keyword>
<feature type="compositionally biased region" description="Low complexity" evidence="1">
    <location>
        <begin position="141"/>
        <end position="155"/>
    </location>
</feature>
<dbReference type="PIRSF" id="PIRSF007313">
    <property type="entry name" value="PhnI"/>
    <property type="match status" value="1"/>
</dbReference>
<dbReference type="InterPro" id="IPR008773">
    <property type="entry name" value="PhnI"/>
</dbReference>
<accession>A0A378XIF4</accession>
<dbReference type="RefSeq" id="WP_018575585.1">
    <property type="nucleotide sequence ID" value="NZ_CP065725.1"/>
</dbReference>
<dbReference type="EMBL" id="CP065725">
    <property type="protein sequence ID" value="QPT39689.1"/>
    <property type="molecule type" value="Genomic_DNA"/>
</dbReference>
<evidence type="ECO:0000256" key="1">
    <source>
        <dbReference type="SAM" id="MobiDB-lite"/>
    </source>
</evidence>
<evidence type="ECO:0000313" key="2">
    <source>
        <dbReference type="EMBL" id="QPT39689.1"/>
    </source>
</evidence>
<dbReference type="GO" id="GO:0016829">
    <property type="term" value="F:lyase activity"/>
    <property type="evidence" value="ECO:0007669"/>
    <property type="project" value="UniProtKB-KW"/>
</dbReference>
<reference evidence="3 4" key="1">
    <citation type="submission" date="2018-06" db="EMBL/GenBank/DDBJ databases">
        <authorList>
            <consortium name="Pathogen Informatics"/>
            <person name="Doyle S."/>
        </authorList>
    </citation>
    <scope>NUCLEOTIDE SEQUENCE [LARGE SCALE GENOMIC DNA]</scope>
    <source>
        <strain evidence="3 4">NCTC11997</strain>
    </source>
</reference>
<dbReference type="Proteomes" id="UP000594903">
    <property type="component" value="Chromosome"/>
</dbReference>
<protein>
    <submittedName>
        <fullName evidence="3">Bacterial phosphonate metabolism protein (PhnI)</fullName>
    </submittedName>
    <submittedName>
        <fullName evidence="2">Carbon-phosphorus lyase complex subunit PhnI</fullName>
    </submittedName>
</protein>
<organism evidence="3 4">
    <name type="scientific">Oligella ureolytica</name>
    <dbReference type="NCBI Taxonomy" id="90244"/>
    <lineage>
        <taxon>Bacteria</taxon>
        <taxon>Pseudomonadati</taxon>
        <taxon>Pseudomonadota</taxon>
        <taxon>Betaproteobacteria</taxon>
        <taxon>Burkholderiales</taxon>
        <taxon>Alcaligenaceae</taxon>
        <taxon>Oligella</taxon>
    </lineage>
</organism>
<dbReference type="Proteomes" id="UP000254603">
    <property type="component" value="Unassembled WGS sequence"/>
</dbReference>
<dbReference type="AlphaFoldDB" id="A0A378XIF4"/>
<gene>
    <name evidence="2" type="ORF">I6G29_11205</name>
    <name evidence="3" type="ORF">NCTC11997_02307</name>
</gene>
<proteinExistence type="predicted"/>
<dbReference type="GO" id="GO:0019634">
    <property type="term" value="P:organic phosphonate metabolic process"/>
    <property type="evidence" value="ECO:0007669"/>
    <property type="project" value="InterPro"/>
</dbReference>
<name>A0A378XIF4_9BURK</name>
<dbReference type="STRING" id="1122619.GCA_000373745_02400"/>
<evidence type="ECO:0000313" key="3">
    <source>
        <dbReference type="EMBL" id="SUA57200.1"/>
    </source>
</evidence>